<dbReference type="PANTHER" id="PTHR46986:SF1">
    <property type="entry name" value="ENDORIBONUCLEASE YBEY, CHLOROPLASTIC"/>
    <property type="match status" value="1"/>
</dbReference>
<dbReference type="InterPro" id="IPR002036">
    <property type="entry name" value="YbeY"/>
</dbReference>
<keyword evidence="4 8" id="KW-0479">Metal-binding</keyword>
<name>A0ABV8V7W2_9GAMM</name>
<dbReference type="Proteomes" id="UP001595840">
    <property type="component" value="Unassembled WGS sequence"/>
</dbReference>
<dbReference type="Pfam" id="PF02130">
    <property type="entry name" value="YbeY"/>
    <property type="match status" value="1"/>
</dbReference>
<dbReference type="EC" id="3.1.-.-" evidence="8"/>
<dbReference type="NCBIfam" id="TIGR00043">
    <property type="entry name" value="rRNA maturation RNase YbeY"/>
    <property type="match status" value="1"/>
</dbReference>
<evidence type="ECO:0000313" key="10">
    <source>
        <dbReference type="Proteomes" id="UP001595840"/>
    </source>
</evidence>
<evidence type="ECO:0000256" key="3">
    <source>
        <dbReference type="ARBA" id="ARBA00022722"/>
    </source>
</evidence>
<evidence type="ECO:0000256" key="5">
    <source>
        <dbReference type="ARBA" id="ARBA00022759"/>
    </source>
</evidence>
<dbReference type="RefSeq" id="WP_380736336.1">
    <property type="nucleotide sequence ID" value="NZ_JAUFQG010000004.1"/>
</dbReference>
<evidence type="ECO:0000256" key="2">
    <source>
        <dbReference type="ARBA" id="ARBA00022517"/>
    </source>
</evidence>
<feature type="binding site" evidence="8">
    <location>
        <position position="116"/>
    </location>
    <ligand>
        <name>Zn(2+)</name>
        <dbReference type="ChEBI" id="CHEBI:29105"/>
        <note>catalytic</note>
    </ligand>
</feature>
<keyword evidence="3 8" id="KW-0540">Nuclease</keyword>
<comment type="cofactor">
    <cofactor evidence="8">
        <name>Zn(2+)</name>
        <dbReference type="ChEBI" id="CHEBI:29105"/>
    </cofactor>
    <text evidence="8">Binds 1 zinc ion.</text>
</comment>
<reference evidence="10" key="1">
    <citation type="journal article" date="2019" name="Int. J. Syst. Evol. Microbiol.">
        <title>The Global Catalogue of Microorganisms (GCM) 10K type strain sequencing project: providing services to taxonomists for standard genome sequencing and annotation.</title>
        <authorList>
            <consortium name="The Broad Institute Genomics Platform"/>
            <consortium name="The Broad Institute Genome Sequencing Center for Infectious Disease"/>
            <person name="Wu L."/>
            <person name="Ma J."/>
        </authorList>
    </citation>
    <scope>NUCLEOTIDE SEQUENCE [LARGE SCALE GENOMIC DNA]</scope>
    <source>
        <strain evidence="10">CECT 8570</strain>
    </source>
</reference>
<evidence type="ECO:0000256" key="1">
    <source>
        <dbReference type="ARBA" id="ARBA00010875"/>
    </source>
</evidence>
<accession>A0ABV8V7W2</accession>
<dbReference type="SUPFAM" id="SSF55486">
    <property type="entry name" value="Metalloproteases ('zincins'), catalytic domain"/>
    <property type="match status" value="1"/>
</dbReference>
<keyword evidence="2 8" id="KW-0690">Ribosome biogenesis</keyword>
<proteinExistence type="inferred from homology"/>
<evidence type="ECO:0000256" key="4">
    <source>
        <dbReference type="ARBA" id="ARBA00022723"/>
    </source>
</evidence>
<dbReference type="HAMAP" id="MF_00009">
    <property type="entry name" value="Endoribonucl_YbeY"/>
    <property type="match status" value="1"/>
</dbReference>
<comment type="function">
    <text evidence="8">Single strand-specific metallo-endoribonuclease involved in late-stage 70S ribosome quality control and in maturation of the 3' terminus of the 16S rRNA.</text>
</comment>
<evidence type="ECO:0000313" key="9">
    <source>
        <dbReference type="EMBL" id="MFC4363521.1"/>
    </source>
</evidence>
<comment type="similarity">
    <text evidence="1 8">Belongs to the endoribonuclease YbeY family.</text>
</comment>
<dbReference type="InterPro" id="IPR023091">
    <property type="entry name" value="MetalPrtase_cat_dom_sf_prd"/>
</dbReference>
<evidence type="ECO:0000256" key="7">
    <source>
        <dbReference type="ARBA" id="ARBA00022833"/>
    </source>
</evidence>
<keyword evidence="8" id="KW-0963">Cytoplasm</keyword>
<dbReference type="EMBL" id="JBHSCX010000020">
    <property type="protein sequence ID" value="MFC4363521.1"/>
    <property type="molecule type" value="Genomic_DNA"/>
</dbReference>
<keyword evidence="7 8" id="KW-0862">Zinc</keyword>
<feature type="binding site" evidence="8">
    <location>
        <position position="120"/>
    </location>
    <ligand>
        <name>Zn(2+)</name>
        <dbReference type="ChEBI" id="CHEBI:29105"/>
        <note>catalytic</note>
    </ligand>
</feature>
<protein>
    <recommendedName>
        <fullName evidence="8">Endoribonuclease YbeY</fullName>
        <ecNumber evidence="8">3.1.-.-</ecNumber>
    </recommendedName>
</protein>
<sequence length="157" mass="17127">MDEPTAITVDVDTASKAPNIPSQAQFERWVAAAIGAHQATAEVSIMIVDEAQGQSLNHEYRGKNYATNVLSFPAELPPELELPLLGDLVICAPVVAREAAEQNKALEAHWAHMVLHGTLHLLGYDHIDDDEAEAMEALETRIITELGYSAPYADREV</sequence>
<feature type="binding site" evidence="8">
    <location>
        <position position="126"/>
    </location>
    <ligand>
        <name>Zn(2+)</name>
        <dbReference type="ChEBI" id="CHEBI:29105"/>
        <note>catalytic</note>
    </ligand>
</feature>
<keyword evidence="10" id="KW-1185">Reference proteome</keyword>
<dbReference type="PANTHER" id="PTHR46986">
    <property type="entry name" value="ENDORIBONUCLEASE YBEY, CHLOROPLASTIC"/>
    <property type="match status" value="1"/>
</dbReference>
<comment type="subcellular location">
    <subcellularLocation>
        <location evidence="8">Cytoplasm</location>
    </subcellularLocation>
</comment>
<keyword evidence="5 8" id="KW-0255">Endonuclease</keyword>
<keyword evidence="6 8" id="KW-0378">Hydrolase</keyword>
<dbReference type="InterPro" id="IPR020549">
    <property type="entry name" value="YbeY_CS"/>
</dbReference>
<organism evidence="9 10">
    <name type="scientific">Simiduia curdlanivorans</name>
    <dbReference type="NCBI Taxonomy" id="1492769"/>
    <lineage>
        <taxon>Bacteria</taxon>
        <taxon>Pseudomonadati</taxon>
        <taxon>Pseudomonadota</taxon>
        <taxon>Gammaproteobacteria</taxon>
        <taxon>Cellvibrionales</taxon>
        <taxon>Cellvibrionaceae</taxon>
        <taxon>Simiduia</taxon>
    </lineage>
</organism>
<evidence type="ECO:0000256" key="6">
    <source>
        <dbReference type="ARBA" id="ARBA00022801"/>
    </source>
</evidence>
<evidence type="ECO:0000256" key="8">
    <source>
        <dbReference type="HAMAP-Rule" id="MF_00009"/>
    </source>
</evidence>
<comment type="caution">
    <text evidence="9">The sequence shown here is derived from an EMBL/GenBank/DDBJ whole genome shotgun (WGS) entry which is preliminary data.</text>
</comment>
<keyword evidence="8" id="KW-0698">rRNA processing</keyword>
<gene>
    <name evidence="8 9" type="primary">ybeY</name>
    <name evidence="9" type="ORF">ACFOX3_14495</name>
</gene>
<dbReference type="Gene3D" id="3.40.390.30">
    <property type="entry name" value="Metalloproteases ('zincins'), catalytic domain"/>
    <property type="match status" value="1"/>
</dbReference>
<dbReference type="PROSITE" id="PS01306">
    <property type="entry name" value="UPF0054"/>
    <property type="match status" value="1"/>
</dbReference>